<reference evidence="3 4" key="1">
    <citation type="submission" date="2024-09" db="EMBL/GenBank/DDBJ databases">
        <authorList>
            <person name="Sun Q."/>
            <person name="Mori K."/>
        </authorList>
    </citation>
    <scope>NUCLEOTIDE SEQUENCE [LARGE SCALE GENOMIC DNA]</scope>
    <source>
        <strain evidence="3 4">CECT 8286</strain>
    </source>
</reference>
<evidence type="ECO:0000313" key="3">
    <source>
        <dbReference type="EMBL" id="MFB9053640.1"/>
    </source>
</evidence>
<dbReference type="Proteomes" id="UP001589605">
    <property type="component" value="Unassembled WGS sequence"/>
</dbReference>
<feature type="signal peptide" evidence="2">
    <location>
        <begin position="1"/>
        <end position="21"/>
    </location>
</feature>
<evidence type="ECO:0008006" key="5">
    <source>
        <dbReference type="Google" id="ProtNLM"/>
    </source>
</evidence>
<feature type="chain" id="PRO_5046240277" description="DUF4412 domain-containing protein" evidence="2">
    <location>
        <begin position="22"/>
        <end position="259"/>
    </location>
</feature>
<feature type="compositionally biased region" description="Gly residues" evidence="1">
    <location>
        <begin position="214"/>
        <end position="231"/>
    </location>
</feature>
<comment type="caution">
    <text evidence="3">The sequence shown here is derived from an EMBL/GenBank/DDBJ whole genome shotgun (WGS) entry which is preliminary data.</text>
</comment>
<accession>A0ABV5F2G8</accession>
<proteinExistence type="predicted"/>
<feature type="region of interest" description="Disordered" evidence="1">
    <location>
        <begin position="190"/>
        <end position="251"/>
    </location>
</feature>
<keyword evidence="2" id="KW-0732">Signal</keyword>
<feature type="compositionally biased region" description="Basic and acidic residues" evidence="1">
    <location>
        <begin position="232"/>
        <end position="246"/>
    </location>
</feature>
<sequence>MKSIVCLIILSFYTFSATAYAEDGIIKSDTIVGSSEQVDYKVTQHQGNLTLQLSTRDNKTMMSMLRHGVTVFFDLKGKEKEDVAVTYPIQPIQMSMKPEGGREVGFQSEAEINQMKTQINTLVTTDFPEEALLKLYDSKENFNVLLNGMGISATYFYNQKENLLTYQLTIPQNKIKEKSKNDFSKLMIGVQTAKPDKSKRSEGSEDLNSSMSSRGGGNRQGGSGGRGGGRGGSRDGGQRPGGDAEKAPQGIDFWFEAHL</sequence>
<evidence type="ECO:0000256" key="1">
    <source>
        <dbReference type="SAM" id="MobiDB-lite"/>
    </source>
</evidence>
<dbReference type="RefSeq" id="WP_382382861.1">
    <property type="nucleotide sequence ID" value="NZ_JBHMEZ010000012.1"/>
</dbReference>
<gene>
    <name evidence="3" type="ORF">ACFFVB_11195</name>
</gene>
<name>A0ABV5F2G8_9FLAO</name>
<protein>
    <recommendedName>
        <fullName evidence="5">DUF4412 domain-containing protein</fullName>
    </recommendedName>
</protein>
<feature type="compositionally biased region" description="Basic and acidic residues" evidence="1">
    <location>
        <begin position="194"/>
        <end position="203"/>
    </location>
</feature>
<dbReference type="EMBL" id="JBHMEZ010000012">
    <property type="protein sequence ID" value="MFB9053640.1"/>
    <property type="molecule type" value="Genomic_DNA"/>
</dbReference>
<evidence type="ECO:0000313" key="4">
    <source>
        <dbReference type="Proteomes" id="UP001589605"/>
    </source>
</evidence>
<organism evidence="3 4">
    <name type="scientific">Formosa undariae</name>
    <dbReference type="NCBI Taxonomy" id="1325436"/>
    <lineage>
        <taxon>Bacteria</taxon>
        <taxon>Pseudomonadati</taxon>
        <taxon>Bacteroidota</taxon>
        <taxon>Flavobacteriia</taxon>
        <taxon>Flavobacteriales</taxon>
        <taxon>Flavobacteriaceae</taxon>
        <taxon>Formosa</taxon>
    </lineage>
</organism>
<keyword evidence="4" id="KW-1185">Reference proteome</keyword>
<evidence type="ECO:0000256" key="2">
    <source>
        <dbReference type="SAM" id="SignalP"/>
    </source>
</evidence>